<evidence type="ECO:0000313" key="1">
    <source>
        <dbReference type="EMBL" id="MDT9002466.1"/>
    </source>
</evidence>
<accession>A0ABU3PIT1</accession>
<gene>
    <name evidence="1" type="ORF">RQP53_24555</name>
</gene>
<proteinExistence type="predicted"/>
<protein>
    <submittedName>
        <fullName evidence="1">Uncharacterized protein</fullName>
    </submittedName>
</protein>
<dbReference type="RefSeq" id="WP_315653363.1">
    <property type="nucleotide sequence ID" value="NZ_JAVXZY010000023.1"/>
</dbReference>
<organism evidence="1 2">
    <name type="scientific">Roseateles aquae</name>
    <dbReference type="NCBI Taxonomy" id="3077235"/>
    <lineage>
        <taxon>Bacteria</taxon>
        <taxon>Pseudomonadati</taxon>
        <taxon>Pseudomonadota</taxon>
        <taxon>Betaproteobacteria</taxon>
        <taxon>Burkholderiales</taxon>
        <taxon>Sphaerotilaceae</taxon>
        <taxon>Roseateles</taxon>
    </lineage>
</organism>
<comment type="caution">
    <text evidence="1">The sequence shown here is derived from an EMBL/GenBank/DDBJ whole genome shotgun (WGS) entry which is preliminary data.</text>
</comment>
<dbReference type="EMBL" id="JAVXZY010000023">
    <property type="protein sequence ID" value="MDT9002466.1"/>
    <property type="molecule type" value="Genomic_DNA"/>
</dbReference>
<name>A0ABU3PIT1_9BURK</name>
<feature type="non-terminal residue" evidence="1">
    <location>
        <position position="94"/>
    </location>
</feature>
<sequence length="94" mass="9978">MEKGNLLLGQVVAALRTGMIAVASLLVVQAQAQAPSNIYSYSRTSSFSYYSSGANKGLLQSETVEPDNAQLCVVTSYDYDAYGNKKQATTANCA</sequence>
<reference evidence="1" key="1">
    <citation type="submission" date="2023-09" db="EMBL/GenBank/DDBJ databases">
        <title>Paucibacter sp. APW11 Genome sequencing and assembly.</title>
        <authorList>
            <person name="Kim I."/>
        </authorList>
    </citation>
    <scope>NUCLEOTIDE SEQUENCE</scope>
    <source>
        <strain evidence="1">APW11</strain>
    </source>
</reference>
<evidence type="ECO:0000313" key="2">
    <source>
        <dbReference type="Proteomes" id="UP001246372"/>
    </source>
</evidence>
<dbReference type="Proteomes" id="UP001246372">
    <property type="component" value="Unassembled WGS sequence"/>
</dbReference>
<keyword evidence="2" id="KW-1185">Reference proteome</keyword>